<dbReference type="Gene3D" id="2.30.42.10">
    <property type="match status" value="1"/>
</dbReference>
<dbReference type="NCBIfam" id="NF041515">
    <property type="entry name" value="GspC_delta"/>
    <property type="match status" value="1"/>
</dbReference>
<comment type="caution">
    <text evidence="1">The sequence shown here is derived from an EMBL/GenBank/DDBJ whole genome shotgun (WGS) entry which is preliminary data.</text>
</comment>
<dbReference type="Proteomes" id="UP001516472">
    <property type="component" value="Unassembled WGS sequence"/>
</dbReference>
<gene>
    <name evidence="1" type="ORF">G4177_31980</name>
</gene>
<organism evidence="1 2">
    <name type="scientific">Corallococcus soli</name>
    <dbReference type="NCBI Taxonomy" id="2710757"/>
    <lineage>
        <taxon>Bacteria</taxon>
        <taxon>Pseudomonadati</taxon>
        <taxon>Myxococcota</taxon>
        <taxon>Myxococcia</taxon>
        <taxon>Myxococcales</taxon>
        <taxon>Cystobacterineae</taxon>
        <taxon>Myxococcaceae</taxon>
        <taxon>Corallococcus</taxon>
    </lineage>
</organism>
<dbReference type="SUPFAM" id="SSF50156">
    <property type="entry name" value="PDZ domain-like"/>
    <property type="match status" value="1"/>
</dbReference>
<reference evidence="1 2" key="1">
    <citation type="submission" date="2020-02" db="EMBL/GenBank/DDBJ databases">
        <authorList>
            <person name="Babadi Z.K."/>
            <person name="Risdian C."/>
            <person name="Ebrahimipour G.H."/>
            <person name="Wink J."/>
        </authorList>
    </citation>
    <scope>NUCLEOTIDE SEQUENCE [LARGE SCALE GENOMIC DNA]</scope>
    <source>
        <strain evidence="1 2">ZKHCc1 1396</strain>
    </source>
</reference>
<accession>A0ABR9PXX6</accession>
<evidence type="ECO:0000313" key="2">
    <source>
        <dbReference type="Proteomes" id="UP001516472"/>
    </source>
</evidence>
<name>A0ABR9PXX6_9BACT</name>
<dbReference type="InterPro" id="IPR036034">
    <property type="entry name" value="PDZ_sf"/>
</dbReference>
<evidence type="ECO:0000313" key="1">
    <source>
        <dbReference type="EMBL" id="MBE4752786.1"/>
    </source>
</evidence>
<dbReference type="Gene3D" id="2.30.30.830">
    <property type="match status" value="1"/>
</dbReference>
<keyword evidence="2" id="KW-1185">Reference proteome</keyword>
<sequence length="203" mass="21963">MPLRLLGTLVAQDPRWSMASIQELSGSVARSLMVSDALPGARVFAIERERILLVVDGRLEYIDGASLPGATPTPVNIHTGAATPGSSTLGKGIRATGEHSLVIPREDVTEALTHLNELAMEARVVPAFKEGRPVGFKLFSIKDGSLYSRLGMRNGDVLQRINGLNLDGPDKALEAFTRLRDARRIELQIERGGAPVQKTFDVQ</sequence>
<protein>
    <recommendedName>
        <fullName evidence="3">General secretion pathway protein GspC</fullName>
    </recommendedName>
</protein>
<proteinExistence type="predicted"/>
<evidence type="ECO:0008006" key="3">
    <source>
        <dbReference type="Google" id="ProtNLM"/>
    </source>
</evidence>
<dbReference type="EMBL" id="JAAIYO010000014">
    <property type="protein sequence ID" value="MBE4752786.1"/>
    <property type="molecule type" value="Genomic_DNA"/>
</dbReference>